<comment type="caution">
    <text evidence="2">The sequence shown here is derived from an EMBL/GenBank/DDBJ whole genome shotgun (WGS) entry which is preliminary data.</text>
</comment>
<evidence type="ECO:0000259" key="1">
    <source>
        <dbReference type="PROSITE" id="PS50943"/>
    </source>
</evidence>
<keyword evidence="3" id="KW-1185">Reference proteome</keyword>
<dbReference type="InterPro" id="IPR001387">
    <property type="entry name" value="Cro/C1-type_HTH"/>
</dbReference>
<dbReference type="EMBL" id="JAHWXQ010000004">
    <property type="protein sequence ID" value="MBW3366348.1"/>
    <property type="molecule type" value="Genomic_DNA"/>
</dbReference>
<dbReference type="SUPFAM" id="SSF47413">
    <property type="entry name" value="lambda repressor-like DNA-binding domains"/>
    <property type="match status" value="1"/>
</dbReference>
<reference evidence="2 3" key="1">
    <citation type="submission" date="2021-07" db="EMBL/GenBank/DDBJ databases">
        <authorList>
            <person name="Kim M.K."/>
        </authorList>
    </citation>
    <scope>NUCLEOTIDE SEQUENCE [LARGE SCALE GENOMIC DNA]</scope>
    <source>
        <strain evidence="2 3">HLY7-15</strain>
    </source>
</reference>
<gene>
    <name evidence="2" type="ORF">KYK27_14900</name>
</gene>
<dbReference type="CDD" id="cd00093">
    <property type="entry name" value="HTH_XRE"/>
    <property type="match status" value="1"/>
</dbReference>
<evidence type="ECO:0000313" key="2">
    <source>
        <dbReference type="EMBL" id="MBW3366348.1"/>
    </source>
</evidence>
<dbReference type="Gene3D" id="1.10.260.40">
    <property type="entry name" value="lambda repressor-like DNA-binding domains"/>
    <property type="match status" value="1"/>
</dbReference>
<name>A0ABS6XFP8_9BACT</name>
<dbReference type="RefSeq" id="WP_199110965.1">
    <property type="nucleotide sequence ID" value="NZ_JAHWXQ010000004.1"/>
</dbReference>
<dbReference type="PROSITE" id="PS50943">
    <property type="entry name" value="HTH_CROC1"/>
    <property type="match status" value="1"/>
</dbReference>
<organism evidence="2 3">
    <name type="scientific">Pontibacter populi</name>
    <dbReference type="NCBI Taxonomy" id="890055"/>
    <lineage>
        <taxon>Bacteria</taxon>
        <taxon>Pseudomonadati</taxon>
        <taxon>Bacteroidota</taxon>
        <taxon>Cytophagia</taxon>
        <taxon>Cytophagales</taxon>
        <taxon>Hymenobacteraceae</taxon>
        <taxon>Pontibacter</taxon>
    </lineage>
</organism>
<proteinExistence type="predicted"/>
<evidence type="ECO:0000313" key="3">
    <source>
        <dbReference type="Proteomes" id="UP000774935"/>
    </source>
</evidence>
<dbReference type="InterPro" id="IPR010982">
    <property type="entry name" value="Lambda_DNA-bd_dom_sf"/>
</dbReference>
<feature type="domain" description="HTH cro/C1-type" evidence="1">
    <location>
        <begin position="15"/>
        <end position="69"/>
    </location>
</feature>
<dbReference type="Proteomes" id="UP000774935">
    <property type="component" value="Unassembled WGS sequence"/>
</dbReference>
<protein>
    <submittedName>
        <fullName evidence="2">Helix-turn-helix domain-containing protein</fullName>
    </submittedName>
</protein>
<sequence>MGNGYDYYDLMIDELIKLRKEKGLSQNDLALKIQSSLSYIQDIENQTIMLEPREMTFILAVLGYDTFELFRRVKLRKENSSGLDS</sequence>
<dbReference type="Pfam" id="PF01381">
    <property type="entry name" value="HTH_3"/>
    <property type="match status" value="1"/>
</dbReference>
<dbReference type="SMART" id="SM00530">
    <property type="entry name" value="HTH_XRE"/>
    <property type="match status" value="1"/>
</dbReference>
<accession>A0ABS6XFP8</accession>